<evidence type="ECO:0000313" key="2">
    <source>
        <dbReference type="EMBL" id="QEG02235.1"/>
    </source>
</evidence>
<name>A0A5B9MQV3_9BACT</name>
<protein>
    <submittedName>
        <fullName evidence="2">Uncharacterized protein</fullName>
    </submittedName>
</protein>
<proteinExistence type="predicted"/>
<dbReference type="AlphaFoldDB" id="A0A5B9MQV3"/>
<evidence type="ECO:0000313" key="3">
    <source>
        <dbReference type="Proteomes" id="UP000321353"/>
    </source>
</evidence>
<dbReference type="KEGG" id="smam:Mal15_63210"/>
<gene>
    <name evidence="2" type="ORF">Mal15_63210</name>
</gene>
<dbReference type="Proteomes" id="UP000321353">
    <property type="component" value="Chromosome"/>
</dbReference>
<keyword evidence="3" id="KW-1185">Reference proteome</keyword>
<feature type="signal peptide" evidence="1">
    <location>
        <begin position="1"/>
        <end position="30"/>
    </location>
</feature>
<reference evidence="2 3" key="1">
    <citation type="submission" date="2019-02" db="EMBL/GenBank/DDBJ databases">
        <title>Planctomycetal bacteria perform biofilm scaping via a novel small molecule.</title>
        <authorList>
            <person name="Jeske O."/>
            <person name="Boedeker C."/>
            <person name="Wiegand S."/>
            <person name="Breitling P."/>
            <person name="Kallscheuer N."/>
            <person name="Jogler M."/>
            <person name="Rohde M."/>
            <person name="Petersen J."/>
            <person name="Medema M.H."/>
            <person name="Surup F."/>
            <person name="Jogler C."/>
        </authorList>
    </citation>
    <scope>NUCLEOTIDE SEQUENCE [LARGE SCALE GENOMIC DNA]</scope>
    <source>
        <strain evidence="2 3">Mal15</strain>
    </source>
</reference>
<dbReference type="RefSeq" id="WP_147871202.1">
    <property type="nucleotide sequence ID" value="NZ_CP036264.1"/>
</dbReference>
<sequence length="336" mass="36585" precursor="true">MNRMRQPLPIISTLLLSIGLIAITAAPADACQVPVFRYALERWPADNFELVVLHDGPLGDAESKLVDSLRDSGHQSSGSANCGVKVIEAGKAQDELLRSVWAQHGRPGQAVLASLYPVTAQEVPDRLIDAGPLDADTVANLVDSPIRQEIAKRLVAGESAVWIFVPCGDPKQDEVALKNLTRFVQQNETTLELPEQEEIEDEQALLEQLAIELRLDFSILTLHRDDPEEQFLLKMLLASEPDLEALDQPMAFPVLGRGRVLYGLVGKGISELTIGLASRFIIGPCSCQVKNQNPGFDLLMAVDWEKKIGTAKLSDPLPETTGAPVLLTIPPGRKAK</sequence>
<organism evidence="2 3">
    <name type="scientific">Stieleria maiorica</name>
    <dbReference type="NCBI Taxonomy" id="2795974"/>
    <lineage>
        <taxon>Bacteria</taxon>
        <taxon>Pseudomonadati</taxon>
        <taxon>Planctomycetota</taxon>
        <taxon>Planctomycetia</taxon>
        <taxon>Pirellulales</taxon>
        <taxon>Pirellulaceae</taxon>
        <taxon>Stieleria</taxon>
    </lineage>
</organism>
<accession>A0A5B9MQV3</accession>
<dbReference type="EMBL" id="CP036264">
    <property type="protein sequence ID" value="QEG02235.1"/>
    <property type="molecule type" value="Genomic_DNA"/>
</dbReference>
<feature type="chain" id="PRO_5022730767" evidence="1">
    <location>
        <begin position="31"/>
        <end position="336"/>
    </location>
</feature>
<evidence type="ECO:0000256" key="1">
    <source>
        <dbReference type="SAM" id="SignalP"/>
    </source>
</evidence>
<keyword evidence="1" id="KW-0732">Signal</keyword>